<comment type="caution">
    <text evidence="2">The sequence shown here is derived from an EMBL/GenBank/DDBJ whole genome shotgun (WGS) entry which is preliminary data.</text>
</comment>
<name>A0A1F4UMT1_UNCKA</name>
<accession>A0A1F4UMT1</accession>
<dbReference type="Proteomes" id="UP000178615">
    <property type="component" value="Unassembled WGS sequence"/>
</dbReference>
<keyword evidence="1" id="KW-0175">Coiled coil</keyword>
<organism evidence="2 3">
    <name type="scientific">candidate division WWE3 bacterium RBG_19FT_COMBO_34_6</name>
    <dbReference type="NCBI Taxonomy" id="1802612"/>
    <lineage>
        <taxon>Bacteria</taxon>
        <taxon>Katanobacteria</taxon>
    </lineage>
</organism>
<evidence type="ECO:0000256" key="1">
    <source>
        <dbReference type="SAM" id="Coils"/>
    </source>
</evidence>
<protein>
    <submittedName>
        <fullName evidence="2">Uncharacterized protein</fullName>
    </submittedName>
</protein>
<evidence type="ECO:0000313" key="3">
    <source>
        <dbReference type="Proteomes" id="UP000178615"/>
    </source>
</evidence>
<sequence length="356" mass="39619">MKEKGFAPILILFFIGAAIATASGGVVYYKDHDPKEQIGRTQQDAQEDAKKLFADYKEILDEINNTGSIKAAAEKIIDLEKRKREALEKAQTILARNFCDADMGDIKEALLAAQELRILGLDGWEDLLEWSRNAVRSIAGHNPGLYSEPTWMEEVCYSDCRGYFDTAIPLRWRKARESKAELTQRAQLAEIVRLLGVEGDLYLDILKGQADLRDWMAQYCPGKRQENASQPVKQVGKAFSISFPDQTFVSKSTIEGVASPVVTANITDMKAYTCDGIYSSWNGTMHQKTVIADPWHEKLLDDEDGKFGFTLKEGDSNLEGLTVTLSRNKVLILEGYFTGPETVVGTIVEGASECNN</sequence>
<feature type="coiled-coil region" evidence="1">
    <location>
        <begin position="42"/>
        <end position="96"/>
    </location>
</feature>
<reference evidence="2 3" key="1">
    <citation type="journal article" date="2016" name="Nat. Commun.">
        <title>Thousands of microbial genomes shed light on interconnected biogeochemical processes in an aquifer system.</title>
        <authorList>
            <person name="Anantharaman K."/>
            <person name="Brown C.T."/>
            <person name="Hug L.A."/>
            <person name="Sharon I."/>
            <person name="Castelle C.J."/>
            <person name="Probst A.J."/>
            <person name="Thomas B.C."/>
            <person name="Singh A."/>
            <person name="Wilkins M.J."/>
            <person name="Karaoz U."/>
            <person name="Brodie E.L."/>
            <person name="Williams K.H."/>
            <person name="Hubbard S.S."/>
            <person name="Banfield J.F."/>
        </authorList>
    </citation>
    <scope>NUCLEOTIDE SEQUENCE [LARGE SCALE GENOMIC DNA]</scope>
</reference>
<dbReference type="AlphaFoldDB" id="A0A1F4UMT1"/>
<proteinExistence type="predicted"/>
<gene>
    <name evidence="2" type="ORF">A2V49_04675</name>
</gene>
<evidence type="ECO:0000313" key="2">
    <source>
        <dbReference type="EMBL" id="OGC46267.1"/>
    </source>
</evidence>
<dbReference type="EMBL" id="MEUV01000010">
    <property type="protein sequence ID" value="OGC46267.1"/>
    <property type="molecule type" value="Genomic_DNA"/>
</dbReference>